<keyword evidence="3" id="KW-1185">Reference proteome</keyword>
<dbReference type="InterPro" id="IPR050767">
    <property type="entry name" value="Sel1_AlgK"/>
</dbReference>
<dbReference type="EMBL" id="JACXWY010000007">
    <property type="protein sequence ID" value="MBD3846681.1"/>
    <property type="molecule type" value="Genomic_DNA"/>
</dbReference>
<feature type="region of interest" description="Disordered" evidence="1">
    <location>
        <begin position="635"/>
        <end position="721"/>
    </location>
</feature>
<name>A0A927E8H6_9HYPH</name>
<dbReference type="SUPFAM" id="SSF81901">
    <property type="entry name" value="HCP-like"/>
    <property type="match status" value="1"/>
</dbReference>
<dbReference type="AlphaFoldDB" id="A0A927E8H6"/>
<comment type="caution">
    <text evidence="2">The sequence shown here is derived from an EMBL/GenBank/DDBJ whole genome shotgun (WGS) entry which is preliminary data.</text>
</comment>
<feature type="region of interest" description="Disordered" evidence="1">
    <location>
        <begin position="818"/>
        <end position="842"/>
    </location>
</feature>
<dbReference type="Pfam" id="PF08238">
    <property type="entry name" value="Sel1"/>
    <property type="match status" value="4"/>
</dbReference>
<feature type="compositionally biased region" description="Basic and acidic residues" evidence="1">
    <location>
        <begin position="200"/>
        <end position="210"/>
    </location>
</feature>
<dbReference type="PANTHER" id="PTHR11102">
    <property type="entry name" value="SEL-1-LIKE PROTEIN"/>
    <property type="match status" value="1"/>
</dbReference>
<organism evidence="2 3">
    <name type="scientific">Bosea spartocytisi</name>
    <dbReference type="NCBI Taxonomy" id="2773451"/>
    <lineage>
        <taxon>Bacteria</taxon>
        <taxon>Pseudomonadati</taxon>
        <taxon>Pseudomonadota</taxon>
        <taxon>Alphaproteobacteria</taxon>
        <taxon>Hyphomicrobiales</taxon>
        <taxon>Boseaceae</taxon>
        <taxon>Bosea</taxon>
    </lineage>
</organism>
<dbReference type="RefSeq" id="WP_191124446.1">
    <property type="nucleotide sequence ID" value="NZ_JACXWY010000007.1"/>
</dbReference>
<gene>
    <name evidence="2" type="ORF">IED13_13305</name>
</gene>
<feature type="compositionally biased region" description="Low complexity" evidence="1">
    <location>
        <begin position="737"/>
        <end position="756"/>
    </location>
</feature>
<dbReference type="SMART" id="SM00671">
    <property type="entry name" value="SEL1"/>
    <property type="match status" value="4"/>
</dbReference>
<evidence type="ECO:0000313" key="3">
    <source>
        <dbReference type="Proteomes" id="UP000619295"/>
    </source>
</evidence>
<dbReference type="PANTHER" id="PTHR11102:SF160">
    <property type="entry name" value="ERAD-ASSOCIATED E3 UBIQUITIN-PROTEIN LIGASE COMPONENT HRD3"/>
    <property type="match status" value="1"/>
</dbReference>
<feature type="region of interest" description="Disordered" evidence="1">
    <location>
        <begin position="200"/>
        <end position="221"/>
    </location>
</feature>
<dbReference type="Proteomes" id="UP000619295">
    <property type="component" value="Unassembled WGS sequence"/>
</dbReference>
<feature type="region of interest" description="Disordered" evidence="1">
    <location>
        <begin position="737"/>
        <end position="759"/>
    </location>
</feature>
<feature type="region of interest" description="Disordered" evidence="1">
    <location>
        <begin position="857"/>
        <end position="887"/>
    </location>
</feature>
<sequence>MANSLPWSVKGVDPRTRDAAKAAARRAGMTLGEWLDHKIRDESEEAQPAMAATAPPEQLDIAALSERLARLSQTQTETAARAPTPQPSRNEIDVLLRQAAATEKLTRETSARTAGALDSITRWIEKTEDRLSSGERTAAERQERATSVIAEAIKSIGERIVEIERRAVEPRQQAGEDRSPRLAFSRDGLAAAVTDIRTRQRLLDRDESEAPRPAQASQDRISALREDLRDLSARLSPDARRAAAPQQRPAAPFGGDLAHTIETKIAALGERLDRLAGRDHFEPVLKPLARLEAEVSRLSQDRSGGGYQHVQREIAHLANKIDALASGGGIDPTPLARDIAELRELVAQNGNDHRLEELSQQIASLGFEISRLREIEPDMREMRNLSSAIEDVRSAVLSGRPREFELGPLSALAGQIDRLSQRFDEIAERRPDNQIDHRLDLLQQHVERLAENSPVAVTRQIEALAGRIESLAASSELVRMTEGADGRVPAALKPIEDMLRHLAEKIDEAGAPEANSESFDALEQQISGIAARLDEAAATRHAESGIERTLQDLVVHLRSMREETAAERAALVQATSAVTPGKGIVELSGLVSGMRDTQISSERQTHDALGALNQTLEAIMGRLSNLEGELLAERHGASGRPAAPRAQEPATRQEPTRRFSTSREPLVAAPAAQDRPVAGEAPQRTEPTLAMPSAAFDLPLEPGSGRPRPEATANAGQDAQSVRQSLIAAARRSAKAASEAAATAPTTAAEPAAKSPGRLREIMEKRKRPLLLGLAAVILALGTAQVVTSSLGGKDTKTASNESQNLLAPPAALPETAAALSPPAPAEQAPSKDQSSLALSSPAANAGGAINADAGNAPAAPAPAAVSAATESAQAAPETASASLPASEPVQAVTGLGDLPTGLGSAGLRKAALDGDARAVYELATRAADGPTGSRDPKLALRLFERAAVAGLAPAQFRLGNMFEKGVGAPRDLPLARIWYQRAAERGNAKAMHNLAVLYAEGAAGKPDYATANTWFAKAAELGVRDSQYNLAVLLGRGLGAPADLAQSYVWFAIAAVQGDEDAARKRDEVAQRLKPEELAAAKARATGWKPKVLDTAANEVTPPPKGWDAGPTASMAKPGKPSRS</sequence>
<protein>
    <submittedName>
        <fullName evidence="2">SEL1-like repeat protein</fullName>
    </submittedName>
</protein>
<feature type="compositionally biased region" description="Low complexity" evidence="1">
    <location>
        <begin position="857"/>
        <end position="883"/>
    </location>
</feature>
<dbReference type="Gene3D" id="1.25.40.10">
    <property type="entry name" value="Tetratricopeptide repeat domain"/>
    <property type="match status" value="1"/>
</dbReference>
<reference evidence="2" key="1">
    <citation type="submission" date="2020-09" db="EMBL/GenBank/DDBJ databases">
        <title>Bosea spartocytisi sp. nov. a root nodule endophyte of Spartocytisus supranubius in the high mountain ecosystem fo the Teide National Park (Canary Islands, Spain).</title>
        <authorList>
            <person name="Pulido-Suarez L."/>
            <person name="Peix A."/>
            <person name="Igual J.M."/>
            <person name="Socas-Perez N."/>
            <person name="Velazquez E."/>
            <person name="Flores-Felix J.D."/>
            <person name="Leon-Barrios M."/>
        </authorList>
    </citation>
    <scope>NUCLEOTIDE SEQUENCE</scope>
    <source>
        <strain evidence="2">SSUT16</strain>
    </source>
</reference>
<dbReference type="InterPro" id="IPR011990">
    <property type="entry name" value="TPR-like_helical_dom_sf"/>
</dbReference>
<feature type="region of interest" description="Disordered" evidence="1">
    <location>
        <begin position="1091"/>
        <end position="1125"/>
    </location>
</feature>
<dbReference type="InterPro" id="IPR006597">
    <property type="entry name" value="Sel1-like"/>
</dbReference>
<accession>A0A927E8H6</accession>
<proteinExistence type="predicted"/>
<feature type="region of interest" description="Disordered" evidence="1">
    <location>
        <begin position="1"/>
        <end position="24"/>
    </location>
</feature>
<evidence type="ECO:0000313" key="2">
    <source>
        <dbReference type="EMBL" id="MBD3846681.1"/>
    </source>
</evidence>
<evidence type="ECO:0000256" key="1">
    <source>
        <dbReference type="SAM" id="MobiDB-lite"/>
    </source>
</evidence>